<evidence type="ECO:0000313" key="3">
    <source>
        <dbReference type="Proteomes" id="UP000001861"/>
    </source>
</evidence>
<dbReference type="Proteomes" id="UP000001861">
    <property type="component" value="Unassembled WGS sequence"/>
</dbReference>
<evidence type="ECO:0000313" key="2">
    <source>
        <dbReference type="EMBL" id="EFI26866.1"/>
    </source>
</evidence>
<dbReference type="KEGG" id="cci:CC1G_15268"/>
<gene>
    <name evidence="2" type="ORF">CC1G_15268</name>
</gene>
<feature type="compositionally biased region" description="Polar residues" evidence="1">
    <location>
        <begin position="9"/>
        <end position="22"/>
    </location>
</feature>
<evidence type="ECO:0000256" key="1">
    <source>
        <dbReference type="SAM" id="MobiDB-lite"/>
    </source>
</evidence>
<organism evidence="2 3">
    <name type="scientific">Coprinopsis cinerea (strain Okayama-7 / 130 / ATCC MYA-4618 / FGSC 9003)</name>
    <name type="common">Inky cap fungus</name>
    <name type="synonym">Hormographiella aspergillata</name>
    <dbReference type="NCBI Taxonomy" id="240176"/>
    <lineage>
        <taxon>Eukaryota</taxon>
        <taxon>Fungi</taxon>
        <taxon>Dikarya</taxon>
        <taxon>Basidiomycota</taxon>
        <taxon>Agaricomycotina</taxon>
        <taxon>Agaricomycetes</taxon>
        <taxon>Agaricomycetidae</taxon>
        <taxon>Agaricales</taxon>
        <taxon>Agaricineae</taxon>
        <taxon>Psathyrellaceae</taxon>
        <taxon>Coprinopsis</taxon>
    </lineage>
</organism>
<comment type="caution">
    <text evidence="2">The sequence shown here is derived from an EMBL/GenBank/DDBJ whole genome shotgun (WGS) entry which is preliminary data.</text>
</comment>
<dbReference type="AlphaFoldDB" id="D6RPW7"/>
<name>D6RPW7_COPC7</name>
<dbReference type="RefSeq" id="XP_002910360.1">
    <property type="nucleotide sequence ID" value="XM_002910314.1"/>
</dbReference>
<dbReference type="HOGENOM" id="CLU_1224701_0_0_1"/>
<protein>
    <submittedName>
        <fullName evidence="2">Uncharacterized protein</fullName>
    </submittedName>
</protein>
<dbReference type="GeneID" id="9378781"/>
<accession>D6RPW7</accession>
<feature type="region of interest" description="Disordered" evidence="1">
    <location>
        <begin position="94"/>
        <end position="120"/>
    </location>
</feature>
<keyword evidence="3" id="KW-1185">Reference proteome</keyword>
<reference evidence="2 3" key="1">
    <citation type="journal article" date="2010" name="Proc. Natl. Acad. Sci. U.S.A.">
        <title>Insights into evolution of multicellular fungi from the assembled chromosomes of the mushroom Coprinopsis cinerea (Coprinus cinereus).</title>
        <authorList>
            <person name="Stajich J.E."/>
            <person name="Wilke S.K."/>
            <person name="Ahren D."/>
            <person name="Au C.H."/>
            <person name="Birren B.W."/>
            <person name="Borodovsky M."/>
            <person name="Burns C."/>
            <person name="Canback B."/>
            <person name="Casselton L.A."/>
            <person name="Cheng C.K."/>
            <person name="Deng J."/>
            <person name="Dietrich F.S."/>
            <person name="Fargo D.C."/>
            <person name="Farman M.L."/>
            <person name="Gathman A.C."/>
            <person name="Goldberg J."/>
            <person name="Guigo R."/>
            <person name="Hoegger P.J."/>
            <person name="Hooker J.B."/>
            <person name="Huggins A."/>
            <person name="James T.Y."/>
            <person name="Kamada T."/>
            <person name="Kilaru S."/>
            <person name="Kodira C."/>
            <person name="Kues U."/>
            <person name="Kupfer D."/>
            <person name="Kwan H.S."/>
            <person name="Lomsadze A."/>
            <person name="Li W."/>
            <person name="Lilly W.W."/>
            <person name="Ma L.J."/>
            <person name="Mackey A.J."/>
            <person name="Manning G."/>
            <person name="Martin F."/>
            <person name="Muraguchi H."/>
            <person name="Natvig D.O."/>
            <person name="Palmerini H."/>
            <person name="Ramesh M.A."/>
            <person name="Rehmeyer C.J."/>
            <person name="Roe B.A."/>
            <person name="Shenoy N."/>
            <person name="Stanke M."/>
            <person name="Ter-Hovhannisyan V."/>
            <person name="Tunlid A."/>
            <person name="Velagapudi R."/>
            <person name="Vision T.J."/>
            <person name="Zeng Q."/>
            <person name="Zolan M.E."/>
            <person name="Pukkila P.J."/>
        </authorList>
    </citation>
    <scope>NUCLEOTIDE SEQUENCE [LARGE SCALE GENOMIC DNA]</scope>
    <source>
        <strain evidence="3">Okayama-7 / 130 / ATCC MYA-4618 / FGSC 9003</strain>
    </source>
</reference>
<dbReference type="EMBL" id="AACS02000010">
    <property type="protein sequence ID" value="EFI26866.1"/>
    <property type="molecule type" value="Genomic_DNA"/>
</dbReference>
<dbReference type="InParanoid" id="D6RPW7"/>
<proteinExistence type="predicted"/>
<feature type="region of interest" description="Disordered" evidence="1">
    <location>
        <begin position="1"/>
        <end position="32"/>
    </location>
</feature>
<dbReference type="VEuPathDB" id="FungiDB:CC1G_15268"/>
<sequence length="226" mass="25869">MWIPPGALASSTGGVKSQNSADRISPSEIGYKAGKSNFSRKVRPFLREDHEERSSAARPRAITKHFFDTGPNVRTTVGCDRKNYRKTKSRKVYHPPMENQTCPGLTLEEPQSPSFPPRARERVDDPIFPFARVRATFFMPYLRHRASIRSEKINIVVAIPQDAEDRPEPLELWCSSELRAPGQGQRLPGYLYMTLEPRNGGEPDYNLHHRNSPARWNRIYQVVILE</sequence>